<feature type="transmembrane region" description="Helical" evidence="1">
    <location>
        <begin position="160"/>
        <end position="180"/>
    </location>
</feature>
<dbReference type="PANTHER" id="PTHR35846">
    <property type="entry name" value="PROTEIN CBG05131"/>
    <property type="match status" value="1"/>
</dbReference>
<feature type="transmembrane region" description="Helical" evidence="1">
    <location>
        <begin position="212"/>
        <end position="233"/>
    </location>
</feature>
<feature type="transmembrane region" description="Helical" evidence="1">
    <location>
        <begin position="36"/>
        <end position="62"/>
    </location>
</feature>
<evidence type="ECO:0000313" key="2">
    <source>
        <dbReference type="EMBL" id="GFR78870.1"/>
    </source>
</evidence>
<evidence type="ECO:0000313" key="3">
    <source>
        <dbReference type="Proteomes" id="UP000762676"/>
    </source>
</evidence>
<dbReference type="GO" id="GO:0016301">
    <property type="term" value="F:kinase activity"/>
    <property type="evidence" value="ECO:0007669"/>
    <property type="project" value="UniProtKB-KW"/>
</dbReference>
<dbReference type="CDD" id="cd00637">
    <property type="entry name" value="7tm_classA_rhodopsin-like"/>
    <property type="match status" value="1"/>
</dbReference>
<keyword evidence="2" id="KW-0808">Transferase</keyword>
<accession>A0AAV4G1I8</accession>
<dbReference type="AlphaFoldDB" id="A0AAV4G1I8"/>
<sequence length="458" mass="48834">MDPASNTTNISFWIPSVIQKQPRSLVKQTTMDNTTVVLVFGLQLLLAAWAFCSNIVNIAAFARMRPKDGVTWSFLALSVSDGVLAALLLVKSSFQLILPFILPGTDKARMLSVISRLCMLAVSFPLSTSLACTMVIAAVRTCCVTMPLKVRDVFTVARQLLAIAVLSCVTSSIYILQAMFLKIKKKVLRNSTFTTLEESPHASMEVADAVKVTMFALCLGVVFALFITLAVSLNKSRKFRCQVGVLVAPVEDGSQVPPNQPWNLVRKDIQATKNVLPWSQVTDPGLLVTDPGLLVTDPGLLVTDPGLWVTDPGLLVTDPGLLVTDPGLLVTDPGLLVTDPGLLVTDPGLLVTASGLLVTEPGLLVTDPGLLVTDPGLLVTDPGLLVKDPGLLVTDPGLLVTASGLLITAYGLLVTEPGLLVTSFGVLVTDPGLLVTGKKDPNPKTWLTNSFNWAHHFL</sequence>
<keyword evidence="2" id="KW-0418">Kinase</keyword>
<dbReference type="PANTHER" id="PTHR35846:SF1">
    <property type="entry name" value="PLASMODIUM RESA N-TERMINAL DOMAIN-CONTAINING PROTEIN"/>
    <property type="match status" value="1"/>
</dbReference>
<proteinExistence type="predicted"/>
<gene>
    <name evidence="2" type="ORF">ElyMa_004005800</name>
</gene>
<name>A0AAV4G1I8_9GAST</name>
<feature type="transmembrane region" description="Helical" evidence="1">
    <location>
        <begin position="74"/>
        <end position="102"/>
    </location>
</feature>
<evidence type="ECO:0000256" key="1">
    <source>
        <dbReference type="SAM" id="Phobius"/>
    </source>
</evidence>
<protein>
    <submittedName>
        <fullName evidence="2">Sensory transduction histidine kinase</fullName>
    </submittedName>
</protein>
<comment type="caution">
    <text evidence="2">The sequence shown here is derived from an EMBL/GenBank/DDBJ whole genome shotgun (WGS) entry which is preliminary data.</text>
</comment>
<keyword evidence="1" id="KW-1133">Transmembrane helix</keyword>
<dbReference type="Proteomes" id="UP000762676">
    <property type="component" value="Unassembled WGS sequence"/>
</dbReference>
<feature type="transmembrane region" description="Helical" evidence="1">
    <location>
        <begin position="114"/>
        <end position="139"/>
    </location>
</feature>
<keyword evidence="3" id="KW-1185">Reference proteome</keyword>
<keyword evidence="1" id="KW-0472">Membrane</keyword>
<dbReference type="Gene3D" id="1.20.1070.10">
    <property type="entry name" value="Rhodopsin 7-helix transmembrane proteins"/>
    <property type="match status" value="1"/>
</dbReference>
<keyword evidence="1" id="KW-0812">Transmembrane</keyword>
<organism evidence="2 3">
    <name type="scientific">Elysia marginata</name>
    <dbReference type="NCBI Taxonomy" id="1093978"/>
    <lineage>
        <taxon>Eukaryota</taxon>
        <taxon>Metazoa</taxon>
        <taxon>Spiralia</taxon>
        <taxon>Lophotrochozoa</taxon>
        <taxon>Mollusca</taxon>
        <taxon>Gastropoda</taxon>
        <taxon>Heterobranchia</taxon>
        <taxon>Euthyneura</taxon>
        <taxon>Panpulmonata</taxon>
        <taxon>Sacoglossa</taxon>
        <taxon>Placobranchoidea</taxon>
        <taxon>Plakobranchidae</taxon>
        <taxon>Elysia</taxon>
    </lineage>
</organism>
<dbReference type="EMBL" id="BMAT01008147">
    <property type="protein sequence ID" value="GFR78870.1"/>
    <property type="molecule type" value="Genomic_DNA"/>
</dbReference>
<reference evidence="2 3" key="1">
    <citation type="journal article" date="2021" name="Elife">
        <title>Chloroplast acquisition without the gene transfer in kleptoplastic sea slugs, Plakobranchus ocellatus.</title>
        <authorList>
            <person name="Maeda T."/>
            <person name="Takahashi S."/>
            <person name="Yoshida T."/>
            <person name="Shimamura S."/>
            <person name="Takaki Y."/>
            <person name="Nagai Y."/>
            <person name="Toyoda A."/>
            <person name="Suzuki Y."/>
            <person name="Arimoto A."/>
            <person name="Ishii H."/>
            <person name="Satoh N."/>
            <person name="Nishiyama T."/>
            <person name="Hasebe M."/>
            <person name="Maruyama T."/>
            <person name="Minagawa J."/>
            <person name="Obokata J."/>
            <person name="Shigenobu S."/>
        </authorList>
    </citation>
    <scope>NUCLEOTIDE SEQUENCE [LARGE SCALE GENOMIC DNA]</scope>
</reference>